<dbReference type="EMBL" id="JADNRY010000354">
    <property type="protein sequence ID" value="KAF9058741.1"/>
    <property type="molecule type" value="Genomic_DNA"/>
</dbReference>
<dbReference type="AlphaFoldDB" id="A0A9P5TXG4"/>
<dbReference type="GO" id="GO:0005737">
    <property type="term" value="C:cytoplasm"/>
    <property type="evidence" value="ECO:0007669"/>
    <property type="project" value="TreeGrafter"/>
</dbReference>
<dbReference type="InterPro" id="IPR027417">
    <property type="entry name" value="P-loop_NTPase"/>
</dbReference>
<comment type="similarity">
    <text evidence="1">Belongs to the helicase family. RecQ subfamily.</text>
</comment>
<dbReference type="Gene3D" id="3.40.50.300">
    <property type="entry name" value="P-loop containing nucleotide triphosphate hydrolases"/>
    <property type="match status" value="2"/>
</dbReference>
<evidence type="ECO:0000256" key="4">
    <source>
        <dbReference type="ARBA" id="ARBA00023242"/>
    </source>
</evidence>
<dbReference type="OrthoDB" id="3260945at2759"/>
<dbReference type="GO" id="GO:0003677">
    <property type="term" value="F:DNA binding"/>
    <property type="evidence" value="ECO:0007669"/>
    <property type="project" value="UniProtKB-KW"/>
</dbReference>
<dbReference type="SUPFAM" id="SSF52540">
    <property type="entry name" value="P-loop containing nucleoside triphosphate hydrolases"/>
    <property type="match status" value="2"/>
</dbReference>
<evidence type="ECO:0000256" key="1">
    <source>
        <dbReference type="ARBA" id="ARBA00005446"/>
    </source>
</evidence>
<dbReference type="Pfam" id="PF00270">
    <property type="entry name" value="DEAD"/>
    <property type="match status" value="1"/>
</dbReference>
<dbReference type="GO" id="GO:0016787">
    <property type="term" value="F:hydrolase activity"/>
    <property type="evidence" value="ECO:0007669"/>
    <property type="project" value="UniProtKB-KW"/>
</dbReference>
<name>A0A9P5TXG4_9AGAR</name>
<evidence type="ECO:0000259" key="5">
    <source>
        <dbReference type="PROSITE" id="PS51192"/>
    </source>
</evidence>
<accession>A0A9P5TXG4</accession>
<dbReference type="GO" id="GO:0043138">
    <property type="term" value="F:3'-5' DNA helicase activity"/>
    <property type="evidence" value="ECO:0007669"/>
    <property type="project" value="TreeGrafter"/>
</dbReference>
<evidence type="ECO:0000256" key="3">
    <source>
        <dbReference type="ARBA" id="ARBA00023235"/>
    </source>
</evidence>
<dbReference type="GO" id="GO:0009378">
    <property type="term" value="F:four-way junction helicase activity"/>
    <property type="evidence" value="ECO:0007669"/>
    <property type="project" value="TreeGrafter"/>
</dbReference>
<keyword evidence="2" id="KW-0238">DNA-binding</keyword>
<reference evidence="6" key="1">
    <citation type="submission" date="2020-11" db="EMBL/GenBank/DDBJ databases">
        <authorList>
            <consortium name="DOE Joint Genome Institute"/>
            <person name="Ahrendt S."/>
            <person name="Riley R."/>
            <person name="Andreopoulos W."/>
            <person name="Labutti K."/>
            <person name="Pangilinan J."/>
            <person name="Ruiz-Duenas F.J."/>
            <person name="Barrasa J.M."/>
            <person name="Sanchez-Garcia M."/>
            <person name="Camarero S."/>
            <person name="Miyauchi S."/>
            <person name="Serrano A."/>
            <person name="Linde D."/>
            <person name="Babiker R."/>
            <person name="Drula E."/>
            <person name="Ayuso-Fernandez I."/>
            <person name="Pacheco R."/>
            <person name="Padilla G."/>
            <person name="Ferreira P."/>
            <person name="Barriuso J."/>
            <person name="Kellner H."/>
            <person name="Castanera R."/>
            <person name="Alfaro M."/>
            <person name="Ramirez L."/>
            <person name="Pisabarro A.G."/>
            <person name="Kuo A."/>
            <person name="Tritt A."/>
            <person name="Lipzen A."/>
            <person name="He G."/>
            <person name="Yan M."/>
            <person name="Ng V."/>
            <person name="Cullen D."/>
            <person name="Martin F."/>
            <person name="Rosso M.-N."/>
            <person name="Henrissat B."/>
            <person name="Hibbett D."/>
            <person name="Martinez A.T."/>
            <person name="Grigoriev I.V."/>
        </authorList>
    </citation>
    <scope>NUCLEOTIDE SEQUENCE</scope>
    <source>
        <strain evidence="6">AH 40177</strain>
    </source>
</reference>
<dbReference type="PANTHER" id="PTHR13710">
    <property type="entry name" value="DNA HELICASE RECQ FAMILY MEMBER"/>
    <property type="match status" value="1"/>
</dbReference>
<keyword evidence="7" id="KW-1185">Reference proteome</keyword>
<organism evidence="6 7">
    <name type="scientific">Rhodocollybia butyracea</name>
    <dbReference type="NCBI Taxonomy" id="206335"/>
    <lineage>
        <taxon>Eukaryota</taxon>
        <taxon>Fungi</taxon>
        <taxon>Dikarya</taxon>
        <taxon>Basidiomycota</taxon>
        <taxon>Agaricomycotina</taxon>
        <taxon>Agaricomycetes</taxon>
        <taxon>Agaricomycetidae</taxon>
        <taxon>Agaricales</taxon>
        <taxon>Marasmiineae</taxon>
        <taxon>Omphalotaceae</taxon>
        <taxon>Rhodocollybia</taxon>
    </lineage>
</organism>
<comment type="caution">
    <text evidence="6">The sequence shown here is derived from an EMBL/GenBank/DDBJ whole genome shotgun (WGS) entry which is preliminary data.</text>
</comment>
<dbReference type="InterPro" id="IPR011545">
    <property type="entry name" value="DEAD/DEAH_box_helicase_dom"/>
</dbReference>
<evidence type="ECO:0000313" key="6">
    <source>
        <dbReference type="EMBL" id="KAF9058741.1"/>
    </source>
</evidence>
<proteinExistence type="inferred from homology"/>
<keyword evidence="4" id="KW-0539">Nucleus</keyword>
<dbReference type="GO" id="GO:0005634">
    <property type="term" value="C:nucleus"/>
    <property type="evidence" value="ECO:0007669"/>
    <property type="project" value="TreeGrafter"/>
</dbReference>
<feature type="domain" description="Helicase ATP-binding" evidence="5">
    <location>
        <begin position="38"/>
        <end position="215"/>
    </location>
</feature>
<dbReference type="PROSITE" id="PS51192">
    <property type="entry name" value="HELICASE_ATP_BIND_1"/>
    <property type="match status" value="1"/>
</dbReference>
<dbReference type="GO" id="GO:0005694">
    <property type="term" value="C:chromosome"/>
    <property type="evidence" value="ECO:0007669"/>
    <property type="project" value="TreeGrafter"/>
</dbReference>
<dbReference type="InterPro" id="IPR014001">
    <property type="entry name" value="Helicase_ATP-bd"/>
</dbReference>
<gene>
    <name evidence="6" type="ORF">BDP27DRAFT_1505416</name>
</gene>
<dbReference type="GO" id="GO:0000724">
    <property type="term" value="P:double-strand break repair via homologous recombination"/>
    <property type="evidence" value="ECO:0007669"/>
    <property type="project" value="TreeGrafter"/>
</dbReference>
<dbReference type="SMART" id="SM00487">
    <property type="entry name" value="DEXDc"/>
    <property type="match status" value="1"/>
</dbReference>
<keyword evidence="3" id="KW-0413">Isomerase</keyword>
<dbReference type="GO" id="GO:0005524">
    <property type="term" value="F:ATP binding"/>
    <property type="evidence" value="ECO:0007669"/>
    <property type="project" value="InterPro"/>
</dbReference>
<keyword evidence="6" id="KW-0378">Hydrolase</keyword>
<dbReference type="Proteomes" id="UP000772434">
    <property type="component" value="Unassembled WGS sequence"/>
</dbReference>
<protein>
    <submittedName>
        <fullName evidence="6">P-loop containing nucleoside triphosphate hydrolase protein</fullName>
    </submittedName>
</protein>
<evidence type="ECO:0000313" key="7">
    <source>
        <dbReference type="Proteomes" id="UP000772434"/>
    </source>
</evidence>
<evidence type="ECO:0000256" key="2">
    <source>
        <dbReference type="ARBA" id="ARBA00023125"/>
    </source>
</evidence>
<dbReference type="PANTHER" id="PTHR13710:SF153">
    <property type="entry name" value="RECQ-LIKE DNA HELICASE BLM"/>
    <property type="match status" value="1"/>
</dbReference>
<sequence length="495" mass="55577">MSQPRWISQEGTDTLNRVVSARIPQWELGLRDFQREWIPLVLDHQNLVAFTATGDGKSVLFLVPILIHLELSTNPLQYTNFPVQHQAVVMVITPTKGLATSILSEAKEFGIAGLSYCHEIISQYRINKINLEALICECKTWNLLCIDPEHLATPEWRRIINHPTFHANLIEFVVDEGHLICSWGTSGFRLKFKFIGAFVKGCLPSSVPIVVTTATCVPGTETRTLCSPLGMSGLAYNLRRRSNECVNMQISIQPVKTKKGILKYAPVLEILHSSRKTIPEAYAIYEYLWDHIPEHYNRLRCIQMYHSVCPDDYNQQTFDLIDTDPYLQVVIGTPAIRQGINCRSILDSIFFRFPALLDDFVQGAGCAGRGLDLCCHAVALLPVKTLKVARETLDGLLSLHFSNNFSTQSSLNEAVASFLTEELCLTANLNQHYGNPPEETSHLDCRGAGRVVYYALCAARYMKTYVFAPPNSAPKLEWLPTKVAPPKPSKRKSKT</sequence>